<dbReference type="AlphaFoldDB" id="A0A3M9N540"/>
<dbReference type="OrthoDB" id="5194395at2"/>
<accession>A0A3M9N540</accession>
<evidence type="ECO:0000313" key="2">
    <source>
        <dbReference type="EMBL" id="RNI32118.1"/>
    </source>
</evidence>
<protein>
    <submittedName>
        <fullName evidence="2">Uncharacterized protein</fullName>
    </submittedName>
</protein>
<dbReference type="Proteomes" id="UP000267223">
    <property type="component" value="Unassembled WGS sequence"/>
</dbReference>
<keyword evidence="1" id="KW-0472">Membrane</keyword>
<dbReference type="RefSeq" id="WP_123122676.1">
    <property type="nucleotide sequence ID" value="NZ_RJJR01000028.1"/>
</dbReference>
<evidence type="ECO:0000256" key="1">
    <source>
        <dbReference type="SAM" id="Phobius"/>
    </source>
</evidence>
<keyword evidence="3" id="KW-1185">Reference proteome</keyword>
<reference evidence="2 3" key="1">
    <citation type="submission" date="2018-11" db="EMBL/GenBank/DDBJ databases">
        <title>Draft genome sequence of Ferruginibacter sp. BO-59.</title>
        <authorList>
            <person name="Im W.T."/>
        </authorList>
    </citation>
    <scope>NUCLEOTIDE SEQUENCE [LARGE SCALE GENOMIC DNA]</scope>
    <source>
        <strain evidence="2 3">BO-59</strain>
    </source>
</reference>
<comment type="caution">
    <text evidence="2">The sequence shown here is derived from an EMBL/GenBank/DDBJ whole genome shotgun (WGS) entry which is preliminary data.</text>
</comment>
<organism evidence="2 3">
    <name type="scientific">Hanamia caeni</name>
    <dbReference type="NCBI Taxonomy" id="2294116"/>
    <lineage>
        <taxon>Bacteria</taxon>
        <taxon>Pseudomonadati</taxon>
        <taxon>Bacteroidota</taxon>
        <taxon>Chitinophagia</taxon>
        <taxon>Chitinophagales</taxon>
        <taxon>Chitinophagaceae</taxon>
        <taxon>Hanamia</taxon>
    </lineage>
</organism>
<keyword evidence="1" id="KW-0812">Transmembrane</keyword>
<feature type="transmembrane region" description="Helical" evidence="1">
    <location>
        <begin position="68"/>
        <end position="87"/>
    </location>
</feature>
<feature type="transmembrane region" description="Helical" evidence="1">
    <location>
        <begin position="107"/>
        <end position="125"/>
    </location>
</feature>
<proteinExistence type="predicted"/>
<dbReference type="EMBL" id="RJJR01000028">
    <property type="protein sequence ID" value="RNI32118.1"/>
    <property type="molecule type" value="Genomic_DNA"/>
</dbReference>
<keyword evidence="1" id="KW-1133">Transmembrane helix</keyword>
<name>A0A3M9N540_9BACT</name>
<gene>
    <name evidence="2" type="ORF">EFY79_20730</name>
</gene>
<sequence>MSIKYFLFWLPMVAIAFANATIRELALMKQFNEFRSHQLSTITLIILCWIYTWFIFPYLQIQNAKQAFLTGLVWVLLTIAFELLLGVLTGKSWEFLLRDYDIARGRIWVLFLVSLLITPFVIYIVRKGF</sequence>
<feature type="transmembrane region" description="Helical" evidence="1">
    <location>
        <begin position="36"/>
        <end position="56"/>
    </location>
</feature>
<evidence type="ECO:0000313" key="3">
    <source>
        <dbReference type="Proteomes" id="UP000267223"/>
    </source>
</evidence>